<proteinExistence type="predicted"/>
<feature type="transmembrane region" description="Helical" evidence="1">
    <location>
        <begin position="610"/>
        <end position="628"/>
    </location>
</feature>
<dbReference type="EMBL" id="PFPO01000041">
    <property type="protein sequence ID" value="PIZ99214.1"/>
    <property type="molecule type" value="Genomic_DNA"/>
</dbReference>
<protein>
    <recommendedName>
        <fullName evidence="4">Membrane protein 6-pyruvoyl-tetrahydropterin synthase-related domain-containing protein</fullName>
    </recommendedName>
</protein>
<keyword evidence="1" id="KW-0812">Transmembrane</keyword>
<name>A0A2M7VFK9_9BACT</name>
<feature type="transmembrane region" description="Helical" evidence="1">
    <location>
        <begin position="211"/>
        <end position="230"/>
    </location>
</feature>
<feature type="transmembrane region" description="Helical" evidence="1">
    <location>
        <begin position="27"/>
        <end position="56"/>
    </location>
</feature>
<feature type="transmembrane region" description="Helical" evidence="1">
    <location>
        <begin position="68"/>
        <end position="88"/>
    </location>
</feature>
<feature type="transmembrane region" description="Helical" evidence="1">
    <location>
        <begin position="182"/>
        <end position="204"/>
    </location>
</feature>
<evidence type="ECO:0000256" key="1">
    <source>
        <dbReference type="SAM" id="Phobius"/>
    </source>
</evidence>
<accession>A0A2M7VFK9</accession>
<comment type="caution">
    <text evidence="2">The sequence shown here is derived from an EMBL/GenBank/DDBJ whole genome shotgun (WGS) entry which is preliminary data.</text>
</comment>
<feature type="transmembrane region" description="Helical" evidence="1">
    <location>
        <begin position="150"/>
        <end position="170"/>
    </location>
</feature>
<dbReference type="AlphaFoldDB" id="A0A2M7VFK9"/>
<evidence type="ECO:0000313" key="3">
    <source>
        <dbReference type="Proteomes" id="UP000230405"/>
    </source>
</evidence>
<evidence type="ECO:0000313" key="2">
    <source>
        <dbReference type="EMBL" id="PIZ99214.1"/>
    </source>
</evidence>
<sequence length="638" mass="72911">NFVGFSLFLLFLALLHRYRQQSTSGRLVGLIVLATVVILSHTLTTISLFIAVLFYLLFNWRLVLIKKLIVIGTVAIGLSAFWLLPFIYNLQYSSPAVTAARNDYLFLLFPFNWLDFLAGRMFSLEWLAALAFFVGLLGFVLLLKKKQYLWPVYFLVTLFILPSQYLINFFPNWPLHYYRFFVFLYLILLACGSYGLAVFLAFLSQKKLWQVGGYTVLGLIIIYSLFHYNLSSGDGQINTLYTRLDDPYHFQLVDYPGIVTAEKVVDYLVSSSNVGRIFVEEPISDQGDLGSVHYFKTVLPLQGKEVIDGLYIEGAIQSPLSTVTIGALSNTFIWGDGSVYADPAFRLQDRDALLRRLAFLRVDTIVARSNKFKTALAGSSLVQRTNTINEYEFYQLAEIKPLVYPASFRPGIFFNESGDLLYRDLVKIWYKFPALLDYPVVKANNDLMSVDLSEIHRFGYVLVSAPSLTVQQLDRLASFTLPVIWLNGPKDITLPSELVSRIFFIDDFYNYPRATGVTKIVDQISKLSQQLNWPTGDMKKIEVLNWSEQKISYQGSGATIINIGYYPYWQATDQRMSVYQTTPASQILVWPPDDQQEVTLIYQPTLEKRVGQGLSIATVILMISYLFYRSYTKKRKVI</sequence>
<dbReference type="Proteomes" id="UP000230405">
    <property type="component" value="Unassembled WGS sequence"/>
</dbReference>
<organism evidence="2 3">
    <name type="scientific">Candidatus Komeilibacteria bacterium CG_4_10_14_0_2_um_filter_37_10</name>
    <dbReference type="NCBI Taxonomy" id="1974470"/>
    <lineage>
        <taxon>Bacteria</taxon>
        <taxon>Candidatus Komeiliibacteriota</taxon>
    </lineage>
</organism>
<keyword evidence="1" id="KW-1133">Transmembrane helix</keyword>
<feature type="transmembrane region" description="Helical" evidence="1">
    <location>
        <begin position="126"/>
        <end position="143"/>
    </location>
</feature>
<reference evidence="3" key="1">
    <citation type="submission" date="2017-09" db="EMBL/GenBank/DDBJ databases">
        <title>Depth-based differentiation of microbial function through sediment-hosted aquifers and enrichment of novel symbionts in the deep terrestrial subsurface.</title>
        <authorList>
            <person name="Probst A.J."/>
            <person name="Ladd B."/>
            <person name="Jarett J.K."/>
            <person name="Geller-Mcgrath D.E."/>
            <person name="Sieber C.M.K."/>
            <person name="Emerson J.B."/>
            <person name="Anantharaman K."/>
            <person name="Thomas B.C."/>
            <person name="Malmstrom R."/>
            <person name="Stieglmeier M."/>
            <person name="Klingl A."/>
            <person name="Woyke T."/>
            <person name="Ryan C.M."/>
            <person name="Banfield J.F."/>
        </authorList>
    </citation>
    <scope>NUCLEOTIDE SEQUENCE [LARGE SCALE GENOMIC DNA]</scope>
</reference>
<feature type="non-terminal residue" evidence="2">
    <location>
        <position position="1"/>
    </location>
</feature>
<keyword evidence="1" id="KW-0472">Membrane</keyword>
<evidence type="ECO:0008006" key="4">
    <source>
        <dbReference type="Google" id="ProtNLM"/>
    </source>
</evidence>
<gene>
    <name evidence="2" type="ORF">COX77_02170</name>
</gene>